<evidence type="ECO:0000313" key="4">
    <source>
        <dbReference type="Proteomes" id="UP000001977"/>
    </source>
</evidence>
<keyword evidence="4" id="KW-1185">Reference proteome</keyword>
<sequence length="41" mass="4736">MTKINDGGPAFPRDERYLGHNRGDLRQRIERRLIDLAKDAA</sequence>
<dbReference type="STRING" id="360910.BAV0404"/>
<dbReference type="EMBL" id="AM167904">
    <property type="protein sequence ID" value="CAJ49042.1"/>
    <property type="molecule type" value="Genomic_DNA"/>
</dbReference>
<dbReference type="KEGG" id="bav:BAV1430"/>
<dbReference type="HOGENOM" id="CLU_3266538_0_0_4"/>
<organism evidence="2 4">
    <name type="scientific">Bordetella avium (strain 197N)</name>
    <dbReference type="NCBI Taxonomy" id="360910"/>
    <lineage>
        <taxon>Bacteria</taxon>
        <taxon>Pseudomonadati</taxon>
        <taxon>Pseudomonadota</taxon>
        <taxon>Betaproteobacteria</taxon>
        <taxon>Burkholderiales</taxon>
        <taxon>Alcaligenaceae</taxon>
        <taxon>Bordetella</taxon>
    </lineage>
</organism>
<proteinExistence type="predicted"/>
<dbReference type="KEGG" id="bav:BAV0404"/>
<name>Q2KZ84_BORA1</name>
<dbReference type="EMBL" id="AM167904">
    <property type="protein sequence ID" value="CAJ48005.1"/>
    <property type="molecule type" value="Genomic_DNA"/>
</dbReference>
<dbReference type="Proteomes" id="UP000001977">
    <property type="component" value="Chromosome"/>
</dbReference>
<feature type="compositionally biased region" description="Basic and acidic residues" evidence="1">
    <location>
        <begin position="12"/>
        <end position="22"/>
    </location>
</feature>
<evidence type="ECO:0000313" key="3">
    <source>
        <dbReference type="EMBL" id="CAJ49042.1"/>
    </source>
</evidence>
<gene>
    <name evidence="2" type="ordered locus">BAV0404</name>
    <name evidence="3" type="ordered locus">BAV1430</name>
</gene>
<dbReference type="GeneID" id="92934505"/>
<accession>Q2KZ84</accession>
<evidence type="ECO:0000256" key="1">
    <source>
        <dbReference type="SAM" id="MobiDB-lite"/>
    </source>
</evidence>
<feature type="region of interest" description="Disordered" evidence="1">
    <location>
        <begin position="1"/>
        <end position="22"/>
    </location>
</feature>
<protein>
    <submittedName>
        <fullName evidence="2 3">Phage protein</fullName>
    </submittedName>
</protein>
<evidence type="ECO:0000313" key="2">
    <source>
        <dbReference type="EMBL" id="CAJ48005.1"/>
    </source>
</evidence>
<dbReference type="RefSeq" id="WP_012416097.1">
    <property type="nucleotide sequence ID" value="NC_010645.1"/>
</dbReference>
<dbReference type="AlphaFoldDB" id="Q2KZ84"/>
<reference evidence="2 4" key="1">
    <citation type="journal article" date="2006" name="J. Bacteriol.">
        <title>Comparison of the genome sequence of the poultry pathogen Bordetella avium with those of B. bronchiseptica, B. pertussis, and B. parapertussis reveals extensive diversity in surface structures associated with host interaction.</title>
        <authorList>
            <person name="Sebaihia M."/>
            <person name="Preston A."/>
            <person name="Maskell D.J."/>
            <person name="Kuzmiak H."/>
            <person name="Connell T.D."/>
            <person name="King N.D."/>
            <person name="Orndorff P.E."/>
            <person name="Miyamoto D.M."/>
            <person name="Thomson N.R."/>
            <person name="Harris D."/>
            <person name="Goble A."/>
            <person name="Lord A."/>
            <person name="Murphy L."/>
            <person name="Quail M.A."/>
            <person name="Rutter S."/>
            <person name="Squares R."/>
            <person name="Squares S."/>
            <person name="Woodward J."/>
            <person name="Parkhill J."/>
            <person name="Temple L.M."/>
        </authorList>
    </citation>
    <scope>NUCLEOTIDE SEQUENCE [LARGE SCALE GENOMIC DNA]</scope>
    <source>
        <strain evidence="2 4">197N</strain>
    </source>
</reference>